<keyword evidence="1" id="KW-0732">Signal</keyword>
<dbReference type="Pfam" id="PF06477">
    <property type="entry name" value="DUF1091"/>
    <property type="match status" value="1"/>
</dbReference>
<dbReference type="RefSeq" id="XP_016935119.4">
    <property type="nucleotide sequence ID" value="XM_017079630.4"/>
</dbReference>
<evidence type="ECO:0000313" key="3">
    <source>
        <dbReference type="RefSeq" id="XP_016935119.4"/>
    </source>
</evidence>
<organism evidence="2 3">
    <name type="scientific">Drosophila suzukii</name>
    <name type="common">Spotted-wing drosophila fruit fly</name>
    <dbReference type="NCBI Taxonomy" id="28584"/>
    <lineage>
        <taxon>Eukaryota</taxon>
        <taxon>Metazoa</taxon>
        <taxon>Ecdysozoa</taxon>
        <taxon>Arthropoda</taxon>
        <taxon>Hexapoda</taxon>
        <taxon>Insecta</taxon>
        <taxon>Pterygota</taxon>
        <taxon>Neoptera</taxon>
        <taxon>Endopterygota</taxon>
        <taxon>Diptera</taxon>
        <taxon>Brachycera</taxon>
        <taxon>Muscomorpha</taxon>
        <taxon>Ephydroidea</taxon>
        <taxon>Drosophilidae</taxon>
        <taxon>Drosophila</taxon>
        <taxon>Sophophora</taxon>
    </lineage>
</organism>
<reference evidence="2" key="1">
    <citation type="submission" date="2025-05" db="UniProtKB">
        <authorList>
            <consortium name="RefSeq"/>
        </authorList>
    </citation>
    <scope>NUCLEOTIDE SEQUENCE [LARGE SCALE GENOMIC DNA]</scope>
</reference>
<dbReference type="InterPro" id="IPR010512">
    <property type="entry name" value="DUF1091"/>
</dbReference>
<reference evidence="3" key="2">
    <citation type="submission" date="2025-08" db="UniProtKB">
        <authorList>
            <consortium name="RefSeq"/>
        </authorList>
    </citation>
    <scope>IDENTIFICATION</scope>
</reference>
<dbReference type="GeneID" id="108013705"/>
<feature type="chain" id="PRO_5047040178" evidence="1">
    <location>
        <begin position="18"/>
        <end position="197"/>
    </location>
</feature>
<dbReference type="Proteomes" id="UP001652628">
    <property type="component" value="Chromosome 2L"/>
</dbReference>
<dbReference type="SMART" id="SM00675">
    <property type="entry name" value="DM11"/>
    <property type="match status" value="1"/>
</dbReference>
<evidence type="ECO:0000313" key="2">
    <source>
        <dbReference type="Proteomes" id="UP001652628"/>
    </source>
</evidence>
<sequence length="197" mass="23024">MLAILLILSISGASVQAAEYRLVFEDPNIYSSCTDGPHGSIGVYDAFNMDDMVFDQDEEGIHISGNITTKWDFPRSDRLSARFHIMHYDRGTWEPTIINHHSPDFCAVMFDENLFWFKYWFGNIVNREELQEQCITTKGTVWVFKPFLMSMRIQNILIPNIRGRYKVVYTFEAFDENNKRRTPSLCFEIRGDAEKIK</sequence>
<gene>
    <name evidence="3" type="primary">LOC108013705</name>
</gene>
<evidence type="ECO:0000256" key="1">
    <source>
        <dbReference type="SAM" id="SignalP"/>
    </source>
</evidence>
<dbReference type="InterPro" id="IPR006601">
    <property type="entry name" value="Uncharacterised_DM11_DROME"/>
</dbReference>
<keyword evidence="2" id="KW-1185">Reference proteome</keyword>
<protein>
    <submittedName>
        <fullName evidence="3">Uncharacterized protein isoform X1</fullName>
    </submittedName>
</protein>
<dbReference type="AlphaFoldDB" id="A0AB39ZGV0"/>
<accession>A0AB39ZGV0</accession>
<feature type="signal peptide" evidence="1">
    <location>
        <begin position="1"/>
        <end position="17"/>
    </location>
</feature>
<proteinExistence type="predicted"/>
<name>A0AB39ZGV0_DROSZ</name>